<gene>
    <name evidence="2" type="ORF">JD78_03767</name>
</gene>
<keyword evidence="1" id="KW-1133">Transmembrane helix</keyword>
<sequence length="221" mass="22474">MPQRWVDEHLAGCAACRGWAEAAAEVTRRARLVPAPAVPDVTAAVLGRLPAARARRSWVDAGLRVALLAVGAAQLAVSLPAFLGAGSGAAPVHLAHETGAWNLGLAACFLVVAARPRLAAGALPFLLSFTAVLAWVTLADLGAGHVHAARAGAHLLLVGGAVLVSALALRARTPGPGPLGAVREWTGRVTSRAGRDGVGTTVRRVPARTLPADPVAEQRAA</sequence>
<keyword evidence="1" id="KW-0472">Membrane</keyword>
<evidence type="ECO:0000313" key="3">
    <source>
        <dbReference type="Proteomes" id="UP000321490"/>
    </source>
</evidence>
<feature type="transmembrane region" description="Helical" evidence="1">
    <location>
        <begin position="98"/>
        <end position="114"/>
    </location>
</feature>
<feature type="transmembrane region" description="Helical" evidence="1">
    <location>
        <begin position="65"/>
        <end position="86"/>
    </location>
</feature>
<dbReference type="Proteomes" id="UP000321490">
    <property type="component" value="Unassembled WGS sequence"/>
</dbReference>
<keyword evidence="1" id="KW-0812">Transmembrane</keyword>
<feature type="transmembrane region" description="Helical" evidence="1">
    <location>
        <begin position="151"/>
        <end position="169"/>
    </location>
</feature>
<keyword evidence="3" id="KW-1185">Reference proteome</keyword>
<comment type="caution">
    <text evidence="2">The sequence shown here is derived from an EMBL/GenBank/DDBJ whole genome shotgun (WGS) entry which is preliminary data.</text>
</comment>
<dbReference type="AlphaFoldDB" id="A0A562IWE1"/>
<name>A0A562IWE1_9ACTN</name>
<feature type="transmembrane region" description="Helical" evidence="1">
    <location>
        <begin position="121"/>
        <end position="139"/>
    </location>
</feature>
<proteinExistence type="predicted"/>
<evidence type="ECO:0000313" key="2">
    <source>
        <dbReference type="EMBL" id="TWH75212.1"/>
    </source>
</evidence>
<accession>A0A562IWE1</accession>
<evidence type="ECO:0000256" key="1">
    <source>
        <dbReference type="SAM" id="Phobius"/>
    </source>
</evidence>
<protein>
    <submittedName>
        <fullName evidence="2">Putative anti-sigma-YlaC factor YlaD</fullName>
    </submittedName>
</protein>
<organism evidence="2 3">
    <name type="scientific">Modestobacter roseus</name>
    <dbReference type="NCBI Taxonomy" id="1181884"/>
    <lineage>
        <taxon>Bacteria</taxon>
        <taxon>Bacillati</taxon>
        <taxon>Actinomycetota</taxon>
        <taxon>Actinomycetes</taxon>
        <taxon>Geodermatophilales</taxon>
        <taxon>Geodermatophilaceae</taxon>
        <taxon>Modestobacter</taxon>
    </lineage>
</organism>
<reference evidence="2 3" key="1">
    <citation type="submission" date="2019-07" db="EMBL/GenBank/DDBJ databases">
        <title>R&amp;d 2014.</title>
        <authorList>
            <person name="Klenk H.-P."/>
        </authorList>
    </citation>
    <scope>NUCLEOTIDE SEQUENCE [LARGE SCALE GENOMIC DNA]</scope>
    <source>
        <strain evidence="2 3">DSM 45764</strain>
    </source>
</reference>
<dbReference type="EMBL" id="VLKF01000001">
    <property type="protein sequence ID" value="TWH75212.1"/>
    <property type="molecule type" value="Genomic_DNA"/>
</dbReference>